<name>A0A3N6R7L6_BRACR</name>
<evidence type="ECO:0000313" key="2">
    <source>
        <dbReference type="EMBL" id="KAF2594919.1"/>
    </source>
</evidence>
<evidence type="ECO:0000313" key="3">
    <source>
        <dbReference type="EMBL" id="KAF2608210.1"/>
    </source>
</evidence>
<feature type="region of interest" description="Disordered" evidence="1">
    <location>
        <begin position="24"/>
        <end position="54"/>
    </location>
</feature>
<proteinExistence type="predicted"/>
<dbReference type="EMBL" id="QGKW02000276">
    <property type="protein sequence ID" value="KAF2608210.1"/>
    <property type="molecule type" value="Genomic_DNA"/>
</dbReference>
<protein>
    <submittedName>
        <fullName evidence="2">Uncharacterized protein</fullName>
    </submittedName>
</protein>
<comment type="caution">
    <text evidence="2">The sequence shown here is derived from an EMBL/GenBank/DDBJ whole genome shotgun (WGS) entry which is preliminary data.</text>
</comment>
<organism evidence="2">
    <name type="scientific">Brassica cretica</name>
    <name type="common">Mustard</name>
    <dbReference type="NCBI Taxonomy" id="69181"/>
    <lineage>
        <taxon>Eukaryota</taxon>
        <taxon>Viridiplantae</taxon>
        <taxon>Streptophyta</taxon>
        <taxon>Embryophyta</taxon>
        <taxon>Tracheophyta</taxon>
        <taxon>Spermatophyta</taxon>
        <taxon>Magnoliopsida</taxon>
        <taxon>eudicotyledons</taxon>
        <taxon>Gunneridae</taxon>
        <taxon>Pentapetalae</taxon>
        <taxon>rosids</taxon>
        <taxon>malvids</taxon>
        <taxon>Brassicales</taxon>
        <taxon>Brassicaceae</taxon>
        <taxon>Brassiceae</taxon>
        <taxon>Brassica</taxon>
    </lineage>
</organism>
<dbReference type="AlphaFoldDB" id="A0A3N6R7L6"/>
<reference evidence="2" key="1">
    <citation type="submission" date="2019-12" db="EMBL/GenBank/DDBJ databases">
        <title>Genome sequencing and annotation of Brassica cretica.</title>
        <authorList>
            <person name="Studholme D.J."/>
            <person name="Sarris P.F."/>
        </authorList>
    </citation>
    <scope>NUCLEOTIDE SEQUENCE</scope>
    <source>
        <strain evidence="3">PFS-001/15</strain>
        <strain evidence="2">PFS-102/07</strain>
        <tissue evidence="2">Leaf</tissue>
    </source>
</reference>
<accession>A0A3N6R7L6</accession>
<dbReference type="Proteomes" id="UP000712281">
    <property type="component" value="Unassembled WGS sequence"/>
</dbReference>
<sequence>MTASVCRRKCPVDFASSYRKMKRLRSEDDDRMQPSRVKASRKRVSQGMRVAASA</sequence>
<dbReference type="EMBL" id="QGKY02000164">
    <property type="protein sequence ID" value="KAF2594919.1"/>
    <property type="molecule type" value="Genomic_DNA"/>
</dbReference>
<feature type="compositionally biased region" description="Basic and acidic residues" evidence="1">
    <location>
        <begin position="24"/>
        <end position="33"/>
    </location>
</feature>
<gene>
    <name evidence="3" type="ORF">F2Q68_00045834</name>
    <name evidence="2" type="ORF">F2Q70_00044863</name>
</gene>
<evidence type="ECO:0000256" key="1">
    <source>
        <dbReference type="SAM" id="MobiDB-lite"/>
    </source>
</evidence>